<name>A0A3E4E8Q5_9FIRM</name>
<gene>
    <name evidence="2" type="ORF">DXD95_09700</name>
</gene>
<evidence type="ECO:0000256" key="1">
    <source>
        <dbReference type="SAM" id="Phobius"/>
    </source>
</evidence>
<keyword evidence="1" id="KW-0812">Transmembrane</keyword>
<evidence type="ECO:0000313" key="3">
    <source>
        <dbReference type="Proteomes" id="UP000260642"/>
    </source>
</evidence>
<dbReference type="RefSeq" id="WP_117482643.1">
    <property type="nucleotide sequence ID" value="NZ_QSOB01000013.1"/>
</dbReference>
<evidence type="ECO:0000313" key="2">
    <source>
        <dbReference type="EMBL" id="RGI67156.1"/>
    </source>
</evidence>
<protein>
    <recommendedName>
        <fullName evidence="4">Type VII secretion protein EssA</fullName>
    </recommendedName>
</protein>
<reference evidence="2 3" key="1">
    <citation type="submission" date="2018-08" db="EMBL/GenBank/DDBJ databases">
        <title>A genome reference for cultivated species of the human gut microbiota.</title>
        <authorList>
            <person name="Zou Y."/>
            <person name="Xue W."/>
            <person name="Luo G."/>
        </authorList>
    </citation>
    <scope>NUCLEOTIDE SEQUENCE [LARGE SCALE GENOMIC DNA]</scope>
    <source>
        <strain evidence="2 3">TM10-3</strain>
    </source>
</reference>
<feature type="transmembrane region" description="Helical" evidence="1">
    <location>
        <begin position="101"/>
        <end position="120"/>
    </location>
</feature>
<accession>A0A3E4E8Q5</accession>
<comment type="caution">
    <text evidence="2">The sequence shown here is derived from an EMBL/GenBank/DDBJ whole genome shotgun (WGS) entry which is preliminary data.</text>
</comment>
<dbReference type="EMBL" id="QSOB01000013">
    <property type="protein sequence ID" value="RGI67156.1"/>
    <property type="molecule type" value="Genomic_DNA"/>
</dbReference>
<sequence length="139" mass="16297">MSENNNIKLDPDVLNQQQNTKVPLSDLYGIPVFSPETDRMAEKVKANETDAVTQIEQQIFGERVSGENQEIQKIRNQLFQMQTGLTKETVESRKQIGLNHTHFLVVEIMFLVFMVALLFYQKNRRKKRKEEDDTYDYGR</sequence>
<keyword evidence="1" id="KW-1133">Transmembrane helix</keyword>
<proteinExistence type="predicted"/>
<dbReference type="Proteomes" id="UP000260642">
    <property type="component" value="Unassembled WGS sequence"/>
</dbReference>
<keyword evidence="1" id="KW-0472">Membrane</keyword>
<evidence type="ECO:0008006" key="4">
    <source>
        <dbReference type="Google" id="ProtNLM"/>
    </source>
</evidence>
<dbReference type="AlphaFoldDB" id="A0A3E4E8Q5"/>
<organism evidence="2 3">
    <name type="scientific">Agathobacter rectalis</name>
    <dbReference type="NCBI Taxonomy" id="39491"/>
    <lineage>
        <taxon>Bacteria</taxon>
        <taxon>Bacillati</taxon>
        <taxon>Bacillota</taxon>
        <taxon>Clostridia</taxon>
        <taxon>Lachnospirales</taxon>
        <taxon>Lachnospiraceae</taxon>
        <taxon>Agathobacter</taxon>
    </lineage>
</organism>